<evidence type="ECO:0000256" key="5">
    <source>
        <dbReference type="RuleBase" id="RU363107"/>
    </source>
</evidence>
<dbReference type="PANTHER" id="PTHR12859">
    <property type="entry name" value="PRA1 PROTEIN"/>
    <property type="match status" value="1"/>
</dbReference>
<accession>H2ZYX0</accession>
<evidence type="ECO:0000256" key="4">
    <source>
        <dbReference type="ARBA" id="ARBA00023136"/>
    </source>
</evidence>
<dbReference type="GeneTree" id="ENSGT00390000008631"/>
<keyword evidence="2 5" id="KW-0812">Transmembrane</keyword>
<feature type="transmembrane region" description="Helical" evidence="5">
    <location>
        <begin position="42"/>
        <end position="63"/>
    </location>
</feature>
<dbReference type="PANTHER" id="PTHR12859:SF1">
    <property type="entry name" value="PRA1 FAMILY PROTEIN 2"/>
    <property type="match status" value="1"/>
</dbReference>
<dbReference type="Proteomes" id="UP000008672">
    <property type="component" value="Unassembled WGS sequence"/>
</dbReference>
<dbReference type="GO" id="GO:0016020">
    <property type="term" value="C:membrane"/>
    <property type="evidence" value="ECO:0007669"/>
    <property type="project" value="UniProtKB-SubCell"/>
</dbReference>
<evidence type="ECO:0000256" key="3">
    <source>
        <dbReference type="ARBA" id="ARBA00022989"/>
    </source>
</evidence>
<keyword evidence="7" id="KW-1185">Reference proteome</keyword>
<dbReference type="Pfam" id="PF03208">
    <property type="entry name" value="PRA1"/>
    <property type="match status" value="1"/>
</dbReference>
<gene>
    <name evidence="6" type="primary">PRAF2</name>
</gene>
<name>H2ZYX0_LATCH</name>
<dbReference type="AlphaFoldDB" id="H2ZYX0"/>
<reference evidence="7" key="1">
    <citation type="submission" date="2011-08" db="EMBL/GenBank/DDBJ databases">
        <title>The draft genome of Latimeria chalumnae.</title>
        <authorList>
            <person name="Di Palma F."/>
            <person name="Alfoldi J."/>
            <person name="Johnson J."/>
            <person name="Berlin A."/>
            <person name="Gnerre S."/>
            <person name="Jaffe D."/>
            <person name="MacCallum I."/>
            <person name="Young S."/>
            <person name="Walker B.J."/>
            <person name="Lander E."/>
            <person name="Lindblad-Toh K."/>
        </authorList>
    </citation>
    <scope>NUCLEOTIDE SEQUENCE [LARGE SCALE GENOMIC DNA]</scope>
    <source>
        <strain evidence="7">Wild caught</strain>
    </source>
</reference>
<keyword evidence="4 5" id="KW-0472">Membrane</keyword>
<organism evidence="6 7">
    <name type="scientific">Latimeria chalumnae</name>
    <name type="common">Coelacanth</name>
    <dbReference type="NCBI Taxonomy" id="7897"/>
    <lineage>
        <taxon>Eukaryota</taxon>
        <taxon>Metazoa</taxon>
        <taxon>Chordata</taxon>
        <taxon>Craniata</taxon>
        <taxon>Vertebrata</taxon>
        <taxon>Euteleostomi</taxon>
        <taxon>Coelacanthiformes</taxon>
        <taxon>Coelacanthidae</taxon>
        <taxon>Latimeria</taxon>
    </lineage>
</organism>
<proteinExistence type="inferred from homology"/>
<dbReference type="EMBL" id="AFYH01258801">
    <property type="status" value="NOT_ANNOTATED_CDS"/>
    <property type="molecule type" value="Genomic_DNA"/>
</dbReference>
<keyword evidence="3 5" id="KW-1133">Transmembrane helix</keyword>
<reference evidence="6" key="2">
    <citation type="submission" date="2025-08" db="UniProtKB">
        <authorList>
            <consortium name="Ensembl"/>
        </authorList>
    </citation>
    <scope>IDENTIFICATION</scope>
</reference>
<dbReference type="eggNOG" id="KOG4050">
    <property type="taxonomic scope" value="Eukaryota"/>
</dbReference>
<sequence length="179" mass="20228">KMADVQLPPFRTLDDFLLSSARFSVPDLRDLTRWNNRAINNLLYYQTNYFITGLSVFGLVGYFQPLKTLLGGAVVTLVFLGFIWAAENKAVVRRFRRNHPTLCVFSILGSSYFLMSLLGCVAVFLFAIVFPIFLILIHSSLRLRNLKNKIENKIESIGLKRTPMGILLEGLGHEQEAGS</sequence>
<evidence type="ECO:0000313" key="6">
    <source>
        <dbReference type="Ensembl" id="ENSLACP00000002591.1"/>
    </source>
</evidence>
<dbReference type="Bgee" id="ENSLACG00000002316">
    <property type="expression patterns" value="Expressed in pelvic fin"/>
</dbReference>
<comment type="similarity">
    <text evidence="5">Belongs to the PRA1 family.</text>
</comment>
<evidence type="ECO:0000256" key="2">
    <source>
        <dbReference type="ARBA" id="ARBA00022692"/>
    </source>
</evidence>
<dbReference type="HOGENOM" id="CLU_097683_0_0_1"/>
<feature type="transmembrane region" description="Helical" evidence="5">
    <location>
        <begin position="69"/>
        <end position="86"/>
    </location>
</feature>
<comment type="subcellular location">
    <subcellularLocation>
        <location evidence="1 5">Membrane</location>
        <topology evidence="1 5">Multi-pass membrane protein</topology>
    </subcellularLocation>
</comment>
<evidence type="ECO:0000256" key="1">
    <source>
        <dbReference type="ARBA" id="ARBA00004141"/>
    </source>
</evidence>
<protein>
    <recommendedName>
        <fullName evidence="5">PRA1 family protein</fullName>
    </recommendedName>
</protein>
<reference evidence="6" key="3">
    <citation type="submission" date="2025-09" db="UniProtKB">
        <authorList>
            <consortium name="Ensembl"/>
        </authorList>
    </citation>
    <scope>IDENTIFICATION</scope>
</reference>
<dbReference type="OMA" id="QIPNFKD"/>
<dbReference type="InParanoid" id="H2ZYX0"/>
<dbReference type="EMBL" id="AFYH01258802">
    <property type="status" value="NOT_ANNOTATED_CDS"/>
    <property type="molecule type" value="Genomic_DNA"/>
</dbReference>
<dbReference type="InterPro" id="IPR004895">
    <property type="entry name" value="Prenylated_rab_accept_PRA1"/>
</dbReference>
<dbReference type="Ensembl" id="ENSLACT00000002611.1">
    <property type="protein sequence ID" value="ENSLACP00000002591.1"/>
    <property type="gene ID" value="ENSLACG00000002316.1"/>
</dbReference>
<evidence type="ECO:0000313" key="7">
    <source>
        <dbReference type="Proteomes" id="UP000008672"/>
    </source>
</evidence>